<keyword evidence="2" id="KW-1185">Reference proteome</keyword>
<accession>A0ABZ0Z4F8</accession>
<dbReference type="Proteomes" id="UP001358193">
    <property type="component" value="Segment"/>
</dbReference>
<organism evidence="1 2">
    <name type="scientific">phage Lak_Megaphage_Sonny</name>
    <dbReference type="NCBI Taxonomy" id="3109229"/>
    <lineage>
        <taxon>Viruses</taxon>
        <taxon>Duplodnaviria</taxon>
        <taxon>Heunggongvirae</taxon>
        <taxon>Uroviricota</taxon>
        <taxon>Caudoviricetes</taxon>
        <taxon>Caudoviricetes code 15 clade</taxon>
    </lineage>
</organism>
<protein>
    <submittedName>
        <fullName evidence="1">Uncharacterized protein</fullName>
    </submittedName>
</protein>
<dbReference type="EMBL" id="OR769223">
    <property type="protein sequence ID" value="WQJ53357.1"/>
    <property type="molecule type" value="Genomic_DNA"/>
</dbReference>
<evidence type="ECO:0000313" key="1">
    <source>
        <dbReference type="EMBL" id="WQJ53357.1"/>
    </source>
</evidence>
<evidence type="ECO:0000313" key="2">
    <source>
        <dbReference type="Proteomes" id="UP001358193"/>
    </source>
</evidence>
<proteinExistence type="predicted"/>
<name>A0ABZ0Z4F8_9CAUD</name>
<reference evidence="1 2" key="1">
    <citation type="submission" date="2023-11" db="EMBL/GenBank/DDBJ databases">
        <authorList>
            <person name="Cook R."/>
            <person name="Crisci M."/>
            <person name="Pye H."/>
            <person name="Adriaenssens E."/>
            <person name="Santini J."/>
        </authorList>
    </citation>
    <scope>NUCLEOTIDE SEQUENCE [LARGE SCALE GENOMIC DNA]</scope>
    <source>
        <strain evidence="1">Lak_Megaphage_Sonny</strain>
    </source>
</reference>
<sequence length="122" mass="14710">MKLLENINELKYKTDFYIFNNTYNYNSYTYLCVHPHNDKFILALNTSDYSLKNFLITDINDHIQHKNVLIGDYDEIAINEFKISLLKDEIKRYEDRNNYIKESRQQMLNINDLKINNSFELA</sequence>